<feature type="region of interest" description="Disordered" evidence="1">
    <location>
        <begin position="48"/>
        <end position="79"/>
    </location>
</feature>
<organism evidence="2 3">
    <name type="scientific">Sporothrix schenckii 1099-18</name>
    <dbReference type="NCBI Taxonomy" id="1397361"/>
    <lineage>
        <taxon>Eukaryota</taxon>
        <taxon>Fungi</taxon>
        <taxon>Dikarya</taxon>
        <taxon>Ascomycota</taxon>
        <taxon>Pezizomycotina</taxon>
        <taxon>Sordariomycetes</taxon>
        <taxon>Sordariomycetidae</taxon>
        <taxon>Ophiostomatales</taxon>
        <taxon>Ophiostomataceae</taxon>
        <taxon>Sporothrix</taxon>
    </lineage>
</organism>
<dbReference type="KEGG" id="ssck:SPSK_06689"/>
<evidence type="ECO:0000256" key="1">
    <source>
        <dbReference type="SAM" id="MobiDB-lite"/>
    </source>
</evidence>
<dbReference type="VEuPathDB" id="FungiDB:SPSK_06689"/>
<proteinExistence type="predicted"/>
<feature type="compositionally biased region" description="Polar residues" evidence="1">
    <location>
        <begin position="61"/>
        <end position="70"/>
    </location>
</feature>
<reference evidence="2 3" key="1">
    <citation type="journal article" date="2014" name="BMC Genomics">
        <title>Comparative genomics of the major fungal agents of human and animal Sporotrichosis: Sporothrix schenckii and Sporothrix brasiliensis.</title>
        <authorList>
            <person name="Teixeira M.M."/>
            <person name="de Almeida L.G."/>
            <person name="Kubitschek-Barreira P."/>
            <person name="Alves F.L."/>
            <person name="Kioshima E.S."/>
            <person name="Abadio A.K."/>
            <person name="Fernandes L."/>
            <person name="Derengowski L.S."/>
            <person name="Ferreira K.S."/>
            <person name="Souza R.C."/>
            <person name="Ruiz J.C."/>
            <person name="de Andrade N.C."/>
            <person name="Paes H.C."/>
            <person name="Nicola A.M."/>
            <person name="Albuquerque P."/>
            <person name="Gerber A.L."/>
            <person name="Martins V.P."/>
            <person name="Peconick L.D."/>
            <person name="Neto A.V."/>
            <person name="Chaucanez C.B."/>
            <person name="Silva P.A."/>
            <person name="Cunha O.L."/>
            <person name="de Oliveira F.F."/>
            <person name="dos Santos T.C."/>
            <person name="Barros A.L."/>
            <person name="Soares M.A."/>
            <person name="de Oliveira L.M."/>
            <person name="Marini M.M."/>
            <person name="Villalobos-Duno H."/>
            <person name="Cunha M.M."/>
            <person name="de Hoog S."/>
            <person name="da Silveira J.F."/>
            <person name="Henrissat B."/>
            <person name="Nino-Vega G.A."/>
            <person name="Cisalpino P.S."/>
            <person name="Mora-Montes H.M."/>
            <person name="Almeida S.R."/>
            <person name="Stajich J.E."/>
            <person name="Lopes-Bezerra L.M."/>
            <person name="Vasconcelos A.T."/>
            <person name="Felipe M.S."/>
        </authorList>
    </citation>
    <scope>NUCLEOTIDE SEQUENCE [LARGE SCALE GENOMIC DNA]</scope>
    <source>
        <strain evidence="2 3">1099-18</strain>
    </source>
</reference>
<evidence type="ECO:0000313" key="3">
    <source>
        <dbReference type="Proteomes" id="UP000033710"/>
    </source>
</evidence>
<sequence length="141" mass="15009">MRGEPRSATLRCYSADAPQYGHVHLHQIPTIPTTSHANEASVISRQLVGGEAKTQTDDSTSRLGNGSTIGSKRGTAHDSPLAQFRKGIYDAATPRPDVTAISGISPGSRRGGERREGPSWQPMDGEPLLNVSLGGFFILDV</sequence>
<comment type="caution">
    <text evidence="2">The sequence shown here is derived from an EMBL/GenBank/DDBJ whole genome shotgun (WGS) entry which is preliminary data.</text>
</comment>
<reference evidence="2 3" key="2">
    <citation type="journal article" date="2015" name="Eukaryot. Cell">
        <title>Asexual propagation of a virulent clone complex in a human and feline outbreak of sporotrichosis.</title>
        <authorList>
            <person name="Teixeira Mde M."/>
            <person name="Rodrigues A.M."/>
            <person name="Tsui C.K."/>
            <person name="de Almeida L.G."/>
            <person name="Van Diepeningen A.D."/>
            <person name="van den Ende B.G."/>
            <person name="Fernandes G.F."/>
            <person name="Kano R."/>
            <person name="Hamelin R.C."/>
            <person name="Lopes-Bezerra L.M."/>
            <person name="Vasconcelos A.T."/>
            <person name="de Hoog S."/>
            <person name="de Camargo Z.P."/>
            <person name="Felipe M.S."/>
        </authorList>
    </citation>
    <scope>NUCLEOTIDE SEQUENCE [LARGE SCALE GENOMIC DNA]</scope>
    <source>
        <strain evidence="2 3">1099-18</strain>
    </source>
</reference>
<protein>
    <submittedName>
        <fullName evidence="2">Uncharacterized protein</fullName>
    </submittedName>
</protein>
<feature type="region of interest" description="Disordered" evidence="1">
    <location>
        <begin position="96"/>
        <end position="126"/>
    </location>
</feature>
<accession>A0A0F2ML62</accession>
<dbReference type="GeneID" id="27668667"/>
<dbReference type="AlphaFoldDB" id="A0A0F2ML62"/>
<evidence type="ECO:0000313" key="2">
    <source>
        <dbReference type="EMBL" id="KJR89560.1"/>
    </source>
</evidence>
<name>A0A0F2ML62_SPOSC</name>
<dbReference type="EMBL" id="AXCR01000001">
    <property type="protein sequence ID" value="KJR89560.1"/>
    <property type="molecule type" value="Genomic_DNA"/>
</dbReference>
<dbReference type="RefSeq" id="XP_016592236.1">
    <property type="nucleotide sequence ID" value="XM_016733390.1"/>
</dbReference>
<gene>
    <name evidence="2" type="ORF">SPSK_06689</name>
</gene>
<dbReference type="Proteomes" id="UP000033710">
    <property type="component" value="Unassembled WGS sequence"/>
</dbReference>